<evidence type="ECO:0000256" key="1">
    <source>
        <dbReference type="SAM" id="SignalP"/>
    </source>
</evidence>
<comment type="caution">
    <text evidence="2">The sequence shown here is derived from an EMBL/GenBank/DDBJ whole genome shotgun (WGS) entry which is preliminary data.</text>
</comment>
<accession>A0A6A0ACJ4</accession>
<name>A0A6A0ACJ4_HAELA</name>
<feature type="signal peptide" evidence="1">
    <location>
        <begin position="1"/>
        <end position="16"/>
    </location>
</feature>
<feature type="non-terminal residue" evidence="2">
    <location>
        <position position="1"/>
    </location>
</feature>
<organism evidence="2 3">
    <name type="scientific">Haematococcus lacustris</name>
    <name type="common">Green alga</name>
    <name type="synonym">Haematococcus pluvialis</name>
    <dbReference type="NCBI Taxonomy" id="44745"/>
    <lineage>
        <taxon>Eukaryota</taxon>
        <taxon>Viridiplantae</taxon>
        <taxon>Chlorophyta</taxon>
        <taxon>core chlorophytes</taxon>
        <taxon>Chlorophyceae</taxon>
        <taxon>CS clade</taxon>
        <taxon>Chlamydomonadales</taxon>
        <taxon>Haematococcaceae</taxon>
        <taxon>Haematococcus</taxon>
    </lineage>
</organism>
<proteinExistence type="predicted"/>
<evidence type="ECO:0000313" key="2">
    <source>
        <dbReference type="EMBL" id="GFH30570.1"/>
    </source>
</evidence>
<dbReference type="Proteomes" id="UP000485058">
    <property type="component" value="Unassembled WGS sequence"/>
</dbReference>
<keyword evidence="3" id="KW-1185">Reference proteome</keyword>
<protein>
    <submittedName>
        <fullName evidence="2">AA_permease_C domain-containing protein</fullName>
    </submittedName>
</protein>
<reference evidence="2 3" key="1">
    <citation type="submission" date="2020-02" db="EMBL/GenBank/DDBJ databases">
        <title>Draft genome sequence of Haematococcus lacustris strain NIES-144.</title>
        <authorList>
            <person name="Morimoto D."/>
            <person name="Nakagawa S."/>
            <person name="Yoshida T."/>
            <person name="Sawayama S."/>
        </authorList>
    </citation>
    <scope>NUCLEOTIDE SEQUENCE [LARGE SCALE GENOMIC DNA]</scope>
    <source>
        <strain evidence="2 3">NIES-144</strain>
    </source>
</reference>
<keyword evidence="1" id="KW-0732">Signal</keyword>
<feature type="non-terminal residue" evidence="2">
    <location>
        <position position="36"/>
    </location>
</feature>
<evidence type="ECO:0000313" key="3">
    <source>
        <dbReference type="Proteomes" id="UP000485058"/>
    </source>
</evidence>
<feature type="chain" id="PRO_5025611324" evidence="1">
    <location>
        <begin position="17"/>
        <end position="36"/>
    </location>
</feature>
<dbReference type="EMBL" id="BLLF01004993">
    <property type="protein sequence ID" value="GFH30570.1"/>
    <property type="molecule type" value="Genomic_DNA"/>
</dbReference>
<sequence>MSIVTVIYALMCVTLSLMVPNGDIDQGAAFAAAFDY</sequence>
<dbReference type="AlphaFoldDB" id="A0A6A0ACJ4"/>
<gene>
    <name evidence="2" type="ORF">HaLaN_29450</name>
</gene>